<dbReference type="InterPro" id="IPR017969">
    <property type="entry name" value="Heavy-metal-associated_CS"/>
</dbReference>
<dbReference type="InterPro" id="IPR018303">
    <property type="entry name" value="ATPase_P-typ_P_site"/>
</dbReference>
<dbReference type="SUPFAM" id="SSF81653">
    <property type="entry name" value="Calcium ATPase, transduction domain A"/>
    <property type="match status" value="1"/>
</dbReference>
<keyword evidence="8 15" id="KW-0547">Nucleotide-binding</keyword>
<dbReference type="GO" id="GO:0016887">
    <property type="term" value="F:ATP hydrolysis activity"/>
    <property type="evidence" value="ECO:0007669"/>
    <property type="project" value="InterPro"/>
</dbReference>
<evidence type="ECO:0000256" key="9">
    <source>
        <dbReference type="ARBA" id="ARBA00022840"/>
    </source>
</evidence>
<keyword evidence="3" id="KW-0813">Transport</keyword>
<feature type="transmembrane region" description="Helical" evidence="15">
    <location>
        <begin position="678"/>
        <end position="698"/>
    </location>
</feature>
<feature type="transmembrane region" description="Helical" evidence="15">
    <location>
        <begin position="359"/>
        <end position="379"/>
    </location>
</feature>
<evidence type="ECO:0000256" key="10">
    <source>
        <dbReference type="ARBA" id="ARBA00022842"/>
    </source>
</evidence>
<dbReference type="GO" id="GO:0055070">
    <property type="term" value="P:copper ion homeostasis"/>
    <property type="evidence" value="ECO:0007669"/>
    <property type="project" value="TreeGrafter"/>
</dbReference>
<dbReference type="SUPFAM" id="SSF56784">
    <property type="entry name" value="HAD-like"/>
    <property type="match status" value="1"/>
</dbReference>
<feature type="transmembrane region" description="Helical" evidence="15">
    <location>
        <begin position="114"/>
        <end position="134"/>
    </location>
</feature>
<evidence type="ECO:0000256" key="15">
    <source>
        <dbReference type="RuleBase" id="RU362081"/>
    </source>
</evidence>
<dbReference type="PROSITE" id="PS01047">
    <property type="entry name" value="HMA_1"/>
    <property type="match status" value="1"/>
</dbReference>
<comment type="caution">
    <text evidence="17">The sequence shown here is derived from an EMBL/GenBank/DDBJ whole genome shotgun (WGS) entry which is preliminary data.</text>
</comment>
<keyword evidence="9 15" id="KW-0067">ATP-binding</keyword>
<dbReference type="Gene3D" id="3.30.70.100">
    <property type="match status" value="1"/>
</dbReference>
<dbReference type="PROSITE" id="PS50846">
    <property type="entry name" value="HMA_2"/>
    <property type="match status" value="1"/>
</dbReference>
<dbReference type="AlphaFoldDB" id="A0A061SQJ5"/>
<evidence type="ECO:0000256" key="13">
    <source>
        <dbReference type="ARBA" id="ARBA00023065"/>
    </source>
</evidence>
<feature type="transmembrane region" description="Helical" evidence="15">
    <location>
        <begin position="391"/>
        <end position="411"/>
    </location>
</feature>
<evidence type="ECO:0000256" key="14">
    <source>
        <dbReference type="ARBA" id="ARBA00023136"/>
    </source>
</evidence>
<dbReference type="GO" id="GO:0005524">
    <property type="term" value="F:ATP binding"/>
    <property type="evidence" value="ECO:0007669"/>
    <property type="project" value="UniProtKB-UniRule"/>
</dbReference>
<feature type="transmembrane region" description="Helical" evidence="15">
    <location>
        <begin position="207"/>
        <end position="225"/>
    </location>
</feature>
<dbReference type="InterPro" id="IPR036412">
    <property type="entry name" value="HAD-like_sf"/>
</dbReference>
<evidence type="ECO:0000256" key="1">
    <source>
        <dbReference type="ARBA" id="ARBA00004651"/>
    </source>
</evidence>
<dbReference type="Pfam" id="PF00403">
    <property type="entry name" value="HMA"/>
    <property type="match status" value="1"/>
</dbReference>
<dbReference type="InterPro" id="IPR023214">
    <property type="entry name" value="HAD_sf"/>
</dbReference>
<reference evidence="17 18" key="1">
    <citation type="journal article" date="2014" name="Genome Announc.">
        <title>Draft Genome Sequences of Two Isolates of the Roseobacter Group, Sulfitobacter sp. Strains 3SOLIMAR09 and 1FIGIMAR09, from Harbors of Mallorca Island (Mediterranean Sea).</title>
        <authorList>
            <person name="Mas-Llado M."/>
            <person name="Pina-Villalonga J.M."/>
            <person name="Brunet-Galmes I."/>
            <person name="Nogales B."/>
            <person name="Bosch R."/>
        </authorList>
    </citation>
    <scope>NUCLEOTIDE SEQUENCE [LARGE SCALE GENOMIC DNA]</scope>
    <source>
        <strain evidence="17 18">1FIGIMAR09</strain>
    </source>
</reference>
<dbReference type="Pfam" id="PF00702">
    <property type="entry name" value="Hydrolase"/>
    <property type="match status" value="1"/>
</dbReference>
<keyword evidence="11" id="KW-1278">Translocase</keyword>
<dbReference type="PANTHER" id="PTHR43520:SF5">
    <property type="entry name" value="CATION-TRANSPORTING P-TYPE ATPASE-RELATED"/>
    <property type="match status" value="1"/>
</dbReference>
<feature type="transmembrane region" description="Helical" evidence="15">
    <location>
        <begin position="179"/>
        <end position="201"/>
    </location>
</feature>
<dbReference type="InterPro" id="IPR008250">
    <property type="entry name" value="ATPase_P-typ_transduc_dom_A_sf"/>
</dbReference>
<dbReference type="RefSeq" id="WP_037907714.1">
    <property type="nucleotide sequence ID" value="NZ_JEMU01000007.1"/>
</dbReference>
<dbReference type="SUPFAM" id="SSF81665">
    <property type="entry name" value="Calcium ATPase, transmembrane domain M"/>
    <property type="match status" value="1"/>
</dbReference>
<evidence type="ECO:0000259" key="16">
    <source>
        <dbReference type="PROSITE" id="PS50846"/>
    </source>
</evidence>
<evidence type="ECO:0000256" key="3">
    <source>
        <dbReference type="ARBA" id="ARBA00022448"/>
    </source>
</evidence>
<keyword evidence="10" id="KW-0460">Magnesium</keyword>
<evidence type="ECO:0000256" key="11">
    <source>
        <dbReference type="ARBA" id="ARBA00022967"/>
    </source>
</evidence>
<feature type="transmembrane region" description="Helical" evidence="15">
    <location>
        <begin position="704"/>
        <end position="722"/>
    </location>
</feature>
<dbReference type="InterPro" id="IPR001757">
    <property type="entry name" value="P_typ_ATPase"/>
</dbReference>
<name>A0A061SQJ5_9RHOB</name>
<dbReference type="SUPFAM" id="SSF55008">
    <property type="entry name" value="HMA, heavy metal-associated domain"/>
    <property type="match status" value="1"/>
</dbReference>
<dbReference type="EMBL" id="JEMU01000007">
    <property type="protein sequence ID" value="KAJ03132.1"/>
    <property type="molecule type" value="Genomic_DNA"/>
</dbReference>
<dbReference type="NCBIfam" id="TIGR01494">
    <property type="entry name" value="ATPase_P-type"/>
    <property type="match status" value="1"/>
</dbReference>
<dbReference type="Proteomes" id="UP000027337">
    <property type="component" value="Unassembled WGS sequence"/>
</dbReference>
<evidence type="ECO:0000256" key="12">
    <source>
        <dbReference type="ARBA" id="ARBA00022989"/>
    </source>
</evidence>
<dbReference type="Gene3D" id="3.40.50.1000">
    <property type="entry name" value="HAD superfamily/HAD-like"/>
    <property type="match status" value="1"/>
</dbReference>
<protein>
    <submittedName>
        <fullName evidence="17">ATPase</fullName>
    </submittedName>
</protein>
<dbReference type="InterPro" id="IPR036163">
    <property type="entry name" value="HMA_dom_sf"/>
</dbReference>
<comment type="similarity">
    <text evidence="2 15">Belongs to the cation transport ATPase (P-type) (TC 3.A.3) family. Type IB subfamily.</text>
</comment>
<dbReference type="InterPro" id="IPR006121">
    <property type="entry name" value="HMA_dom"/>
</dbReference>
<gene>
    <name evidence="17" type="ORF">PM02_09540</name>
</gene>
<dbReference type="GO" id="GO:0005507">
    <property type="term" value="F:copper ion binding"/>
    <property type="evidence" value="ECO:0007669"/>
    <property type="project" value="TreeGrafter"/>
</dbReference>
<dbReference type="NCBIfam" id="TIGR01512">
    <property type="entry name" value="ATPase-IB2_Cd"/>
    <property type="match status" value="1"/>
</dbReference>
<dbReference type="PANTHER" id="PTHR43520">
    <property type="entry name" value="ATP7, ISOFORM B"/>
    <property type="match status" value="1"/>
</dbReference>
<dbReference type="GO" id="GO:0005886">
    <property type="term" value="C:plasma membrane"/>
    <property type="evidence" value="ECO:0007669"/>
    <property type="project" value="UniProtKB-SubCell"/>
</dbReference>
<sequence>MSLAETPHLAACPGCVAGPLPAAAQSDAAGDIFHLSLPSIHCAACISTVERGLLGRADVHSARVNLNRKQVTITAAHGTMPEDLIDQLTDLGIEARILDLDALGQDGDREGRALLIRIAIAGFAMMNVMLMSVAVWSGATDATRTLFHWLSAAISLPALGYAAQPFFRHAWTALRVGRLNMDVPISLALILTAAMSLYETAAGGHTAYFDATLSLTCFLLIGRYLDHRCRATARSAAKELAALEVPRILRKTAEGRETINLSQAQVGDPIIVLPGARVPVDGEVIDGVSNIDRALLTGESLPVAANVGVQVSAGEVNLSGPLTIRATAVGEDTSLRRMVTMIDAAESARNRYTALADRAAAIYAPAVHLLALVTFAGWITYTGDFRHSLNIAVAVLIITCPCALGLAVPAVSTAAASRLFRSGLLVKNGTAMERIAETDVVVFDKTGTLTEGQLEVGAVETMPSNTRAIALRLAQSSTHPISRALALGFESLGTKAAILTDVAEHPGKGVSARINGQAVKLGADHFVGAEPDGGHGAWLQIGDNAPVFLPLQATLRKGAEDMVAELRKSGTEMHLISGDTAAATQAVAKALGISHVHAGQSPADKIAYLNRLAENGSKVLMVGDGLNDTGALAAAYASVAPAAAADAARAASDVVMLGDTLAALPELITTSRSAKRRILENFGIAAAYNALVIPFAMAGFVTPLLAAIAMSSSSIVVLLNAMRLQRRRKA</sequence>
<feature type="transmembrane region" description="Helical" evidence="15">
    <location>
        <begin position="146"/>
        <end position="167"/>
    </location>
</feature>
<evidence type="ECO:0000256" key="2">
    <source>
        <dbReference type="ARBA" id="ARBA00006024"/>
    </source>
</evidence>
<dbReference type="InterPro" id="IPR023298">
    <property type="entry name" value="ATPase_P-typ_TM_dom_sf"/>
</dbReference>
<dbReference type="eggNOG" id="COG2217">
    <property type="taxonomic scope" value="Bacteria"/>
</dbReference>
<dbReference type="Pfam" id="PF00122">
    <property type="entry name" value="E1-E2_ATPase"/>
    <property type="match status" value="1"/>
</dbReference>
<accession>A0A061SQJ5</accession>
<evidence type="ECO:0000256" key="7">
    <source>
        <dbReference type="ARBA" id="ARBA00022723"/>
    </source>
</evidence>
<organism evidence="17 18">
    <name type="scientific">Sulfitobacter mediterraneus</name>
    <dbReference type="NCBI Taxonomy" id="83219"/>
    <lineage>
        <taxon>Bacteria</taxon>
        <taxon>Pseudomonadati</taxon>
        <taxon>Pseudomonadota</taxon>
        <taxon>Alphaproteobacteria</taxon>
        <taxon>Rhodobacterales</taxon>
        <taxon>Roseobacteraceae</taxon>
        <taxon>Sulfitobacter</taxon>
    </lineage>
</organism>
<dbReference type="InterPro" id="IPR059000">
    <property type="entry name" value="ATPase_P-type_domA"/>
</dbReference>
<feature type="domain" description="HMA" evidence="16">
    <location>
        <begin position="31"/>
        <end position="96"/>
    </location>
</feature>
<dbReference type="InterPro" id="IPR027256">
    <property type="entry name" value="P-typ_ATPase_IB"/>
</dbReference>
<dbReference type="CDD" id="cd00371">
    <property type="entry name" value="HMA"/>
    <property type="match status" value="1"/>
</dbReference>
<keyword evidence="14 15" id="KW-0472">Membrane</keyword>
<comment type="subcellular location">
    <subcellularLocation>
        <location evidence="1">Cell membrane</location>
        <topology evidence="1">Multi-pass membrane protein</topology>
    </subcellularLocation>
</comment>
<evidence type="ECO:0000313" key="17">
    <source>
        <dbReference type="EMBL" id="KAJ03132.1"/>
    </source>
</evidence>
<dbReference type="GO" id="GO:0043682">
    <property type="term" value="F:P-type divalent copper transporter activity"/>
    <property type="evidence" value="ECO:0007669"/>
    <property type="project" value="TreeGrafter"/>
</dbReference>
<evidence type="ECO:0000256" key="6">
    <source>
        <dbReference type="ARBA" id="ARBA00022692"/>
    </source>
</evidence>
<dbReference type="STRING" id="83219.PM02_09540"/>
<evidence type="ECO:0000256" key="4">
    <source>
        <dbReference type="ARBA" id="ARBA00022475"/>
    </source>
</evidence>
<keyword evidence="18" id="KW-1185">Reference proteome</keyword>
<keyword evidence="5" id="KW-0597">Phosphoprotein</keyword>
<keyword evidence="6 15" id="KW-0812">Transmembrane</keyword>
<proteinExistence type="inferred from homology"/>
<keyword evidence="13" id="KW-0406">Ion transport</keyword>
<dbReference type="NCBIfam" id="TIGR01511">
    <property type="entry name" value="ATPase-IB1_Cu"/>
    <property type="match status" value="1"/>
</dbReference>
<keyword evidence="7 15" id="KW-0479">Metal-binding</keyword>
<dbReference type="NCBIfam" id="TIGR01525">
    <property type="entry name" value="ATPase-IB_hvy"/>
    <property type="match status" value="1"/>
</dbReference>
<keyword evidence="4 15" id="KW-1003">Cell membrane</keyword>
<evidence type="ECO:0000256" key="5">
    <source>
        <dbReference type="ARBA" id="ARBA00022553"/>
    </source>
</evidence>
<dbReference type="InterPro" id="IPR023299">
    <property type="entry name" value="ATPase_P-typ_cyto_dom_N"/>
</dbReference>
<keyword evidence="12 15" id="KW-1133">Transmembrane helix</keyword>
<dbReference type="PROSITE" id="PS00154">
    <property type="entry name" value="ATPASE_E1_E2"/>
    <property type="match status" value="1"/>
</dbReference>
<evidence type="ECO:0000256" key="8">
    <source>
        <dbReference type="ARBA" id="ARBA00022741"/>
    </source>
</evidence>
<dbReference type="Gene3D" id="2.70.150.10">
    <property type="entry name" value="Calcium-transporting ATPase, cytoplasmic transduction domain A"/>
    <property type="match status" value="1"/>
</dbReference>
<dbReference type="Gene3D" id="3.40.1110.10">
    <property type="entry name" value="Calcium-transporting ATPase, cytoplasmic domain N"/>
    <property type="match status" value="1"/>
</dbReference>
<evidence type="ECO:0000313" key="18">
    <source>
        <dbReference type="Proteomes" id="UP000027337"/>
    </source>
</evidence>
<dbReference type="PRINTS" id="PR00119">
    <property type="entry name" value="CATATPASE"/>
</dbReference>